<dbReference type="InterPro" id="IPR020568">
    <property type="entry name" value="Ribosomal_Su5_D2-typ_SF"/>
</dbReference>
<dbReference type="Pfam" id="PF08544">
    <property type="entry name" value="GHMP_kinases_C"/>
    <property type="match status" value="1"/>
</dbReference>
<protein>
    <submittedName>
        <fullName evidence="7">Uncharacterized protein</fullName>
    </submittedName>
</protein>
<evidence type="ECO:0000256" key="3">
    <source>
        <dbReference type="ARBA" id="ARBA00022777"/>
    </source>
</evidence>
<dbReference type="SUPFAM" id="SSF55060">
    <property type="entry name" value="GHMP Kinase, C-terminal domain"/>
    <property type="match status" value="1"/>
</dbReference>
<evidence type="ECO:0000259" key="5">
    <source>
        <dbReference type="Pfam" id="PF00288"/>
    </source>
</evidence>
<keyword evidence="1" id="KW-0808">Transferase</keyword>
<reference evidence="7" key="1">
    <citation type="submission" date="2018-05" db="EMBL/GenBank/DDBJ databases">
        <authorList>
            <person name="Lanie J.A."/>
            <person name="Ng W.-L."/>
            <person name="Kazmierczak K.M."/>
            <person name="Andrzejewski T.M."/>
            <person name="Davidsen T.M."/>
            <person name="Wayne K.J."/>
            <person name="Tettelin H."/>
            <person name="Glass J.I."/>
            <person name="Rusch D."/>
            <person name="Podicherti R."/>
            <person name="Tsui H.-C.T."/>
            <person name="Winkler M.E."/>
        </authorList>
    </citation>
    <scope>NUCLEOTIDE SEQUENCE</scope>
</reference>
<keyword evidence="2" id="KW-0547">Nucleotide-binding</keyword>
<dbReference type="Pfam" id="PF00288">
    <property type="entry name" value="GHMP_kinases_N"/>
    <property type="match status" value="1"/>
</dbReference>
<sequence>KLLKNQAFKINVQKNIPHGSGLGGGSSNAANLLNYFNLKMKLKLSKNKIRKLADQIGFDVSINLEKRNAFLTGKRGKILRLNQKFKLNLLIVYPNLICSTKKIYERNRKINLSKPQSFFYIKDNKKLINFLKNENNDLEKTVIKIYPKIKKIIDYIKSQKGCHFSRITGSGSACIGIFSNMRHAIYVQKLIKLKYPKYWCAVSKTI</sequence>
<dbReference type="GO" id="GO:0050515">
    <property type="term" value="F:4-(cytidine 5'-diphospho)-2-C-methyl-D-erythritol kinase activity"/>
    <property type="evidence" value="ECO:0007669"/>
    <property type="project" value="TreeGrafter"/>
</dbReference>
<evidence type="ECO:0000313" key="7">
    <source>
        <dbReference type="EMBL" id="SVE55994.1"/>
    </source>
</evidence>
<evidence type="ECO:0000256" key="2">
    <source>
        <dbReference type="ARBA" id="ARBA00022741"/>
    </source>
</evidence>
<evidence type="ECO:0000256" key="1">
    <source>
        <dbReference type="ARBA" id="ARBA00022679"/>
    </source>
</evidence>
<accession>A0A383EHA5</accession>
<name>A0A383EHA5_9ZZZZ</name>
<dbReference type="EMBL" id="UINC01225784">
    <property type="protein sequence ID" value="SVE55994.1"/>
    <property type="molecule type" value="Genomic_DNA"/>
</dbReference>
<dbReference type="GO" id="GO:0005524">
    <property type="term" value="F:ATP binding"/>
    <property type="evidence" value="ECO:0007669"/>
    <property type="project" value="UniProtKB-KW"/>
</dbReference>
<organism evidence="7">
    <name type="scientific">marine metagenome</name>
    <dbReference type="NCBI Taxonomy" id="408172"/>
    <lineage>
        <taxon>unclassified sequences</taxon>
        <taxon>metagenomes</taxon>
        <taxon>ecological metagenomes</taxon>
    </lineage>
</organism>
<feature type="domain" description="GHMP kinase C-terminal" evidence="6">
    <location>
        <begin position="133"/>
        <end position="180"/>
    </location>
</feature>
<feature type="domain" description="GHMP kinase N-terminal" evidence="5">
    <location>
        <begin position="6"/>
        <end position="58"/>
    </location>
</feature>
<evidence type="ECO:0000256" key="4">
    <source>
        <dbReference type="ARBA" id="ARBA00022840"/>
    </source>
</evidence>
<dbReference type="Gene3D" id="3.30.70.890">
    <property type="entry name" value="GHMP kinase, C-terminal domain"/>
    <property type="match status" value="1"/>
</dbReference>
<keyword evidence="4" id="KW-0067">ATP-binding</keyword>
<dbReference type="InterPro" id="IPR013750">
    <property type="entry name" value="GHMP_kinase_C_dom"/>
</dbReference>
<keyword evidence="3" id="KW-0418">Kinase</keyword>
<feature type="non-terminal residue" evidence="7">
    <location>
        <position position="1"/>
    </location>
</feature>
<evidence type="ECO:0000259" key="6">
    <source>
        <dbReference type="Pfam" id="PF08544"/>
    </source>
</evidence>
<dbReference type="PANTHER" id="PTHR43527">
    <property type="entry name" value="4-DIPHOSPHOCYTIDYL-2-C-METHYL-D-ERYTHRITOL KINASE, CHLOROPLASTIC"/>
    <property type="match status" value="1"/>
</dbReference>
<dbReference type="Gene3D" id="3.30.230.10">
    <property type="match status" value="1"/>
</dbReference>
<dbReference type="InterPro" id="IPR006204">
    <property type="entry name" value="GHMP_kinase_N_dom"/>
</dbReference>
<gene>
    <name evidence="7" type="ORF">METZ01_LOCUS508848</name>
</gene>
<dbReference type="InterPro" id="IPR014721">
    <property type="entry name" value="Ribsml_uS5_D2-typ_fold_subgr"/>
</dbReference>
<dbReference type="InterPro" id="IPR036554">
    <property type="entry name" value="GHMP_kinase_C_sf"/>
</dbReference>
<proteinExistence type="predicted"/>
<dbReference type="SUPFAM" id="SSF54211">
    <property type="entry name" value="Ribosomal protein S5 domain 2-like"/>
    <property type="match status" value="1"/>
</dbReference>
<dbReference type="AlphaFoldDB" id="A0A383EHA5"/>
<dbReference type="PANTHER" id="PTHR43527:SF2">
    <property type="entry name" value="4-DIPHOSPHOCYTIDYL-2-C-METHYL-D-ERYTHRITOL KINASE, CHLOROPLASTIC"/>
    <property type="match status" value="1"/>
</dbReference>